<keyword evidence="3" id="KW-0186">Copper</keyword>
<evidence type="ECO:0000256" key="4">
    <source>
        <dbReference type="SAM" id="MobiDB-lite"/>
    </source>
</evidence>
<evidence type="ECO:0000256" key="3">
    <source>
        <dbReference type="ARBA" id="ARBA00023008"/>
    </source>
</evidence>
<dbReference type="SUPFAM" id="SSF69318">
    <property type="entry name" value="Integrin alpha N-terminal domain"/>
    <property type="match status" value="2"/>
</dbReference>
<proteinExistence type="predicted"/>
<feature type="region of interest" description="Disordered" evidence="4">
    <location>
        <begin position="829"/>
        <end position="855"/>
    </location>
</feature>
<dbReference type="InterPro" id="IPR050316">
    <property type="entry name" value="Tyrosinase/Hemocyanin"/>
</dbReference>
<gene>
    <name evidence="8" type="ORF">PECAL_6P08670</name>
</gene>
<dbReference type="InterPro" id="IPR028994">
    <property type="entry name" value="Integrin_alpha_N"/>
</dbReference>
<dbReference type="PANTHER" id="PTHR11474:SF126">
    <property type="entry name" value="TYROSINASE-LIKE PROTEIN TYR-1-RELATED"/>
    <property type="match status" value="1"/>
</dbReference>
<feature type="signal peptide" evidence="6">
    <location>
        <begin position="1"/>
        <end position="24"/>
    </location>
</feature>
<dbReference type="Pfam" id="PF13517">
    <property type="entry name" value="FG-GAP_3"/>
    <property type="match status" value="1"/>
</dbReference>
<evidence type="ECO:0000256" key="6">
    <source>
        <dbReference type="SAM" id="SignalP"/>
    </source>
</evidence>
<dbReference type="OrthoDB" id="6132182at2759"/>
<comment type="caution">
    <text evidence="8">The sequence shown here is derived from an EMBL/GenBank/DDBJ whole genome shotgun (WGS) entry which is preliminary data.</text>
</comment>
<protein>
    <recommendedName>
        <fullName evidence="7">Tyrosinase copper-binding domain-containing protein</fullName>
    </recommendedName>
</protein>
<evidence type="ECO:0000256" key="2">
    <source>
        <dbReference type="ARBA" id="ARBA00022729"/>
    </source>
</evidence>
<feature type="transmembrane region" description="Helical" evidence="5">
    <location>
        <begin position="809"/>
        <end position="829"/>
    </location>
</feature>
<dbReference type="Pfam" id="PF00264">
    <property type="entry name" value="Tyrosinase"/>
    <property type="match status" value="1"/>
</dbReference>
<evidence type="ECO:0000256" key="5">
    <source>
        <dbReference type="SAM" id="Phobius"/>
    </source>
</evidence>
<reference evidence="8" key="1">
    <citation type="submission" date="2021-11" db="EMBL/GenBank/DDBJ databases">
        <authorList>
            <consortium name="Genoscope - CEA"/>
            <person name="William W."/>
        </authorList>
    </citation>
    <scope>NUCLEOTIDE SEQUENCE</scope>
</reference>
<dbReference type="InterPro" id="IPR008922">
    <property type="entry name" value="Di-copper_centre_dom_sf"/>
</dbReference>
<dbReference type="PANTHER" id="PTHR11474">
    <property type="entry name" value="TYROSINASE FAMILY MEMBER"/>
    <property type="match status" value="1"/>
</dbReference>
<name>A0A8J2X377_9STRA</name>
<dbReference type="Proteomes" id="UP000789595">
    <property type="component" value="Unassembled WGS sequence"/>
</dbReference>
<evidence type="ECO:0000256" key="1">
    <source>
        <dbReference type="ARBA" id="ARBA00022723"/>
    </source>
</evidence>
<sequence length="855" mass="90201">MKNVGFVLLAAVGAAALPATPCCGTSCPSCPWRAPDGVRVRREVRDLSATEWQRVTNAMNTMKRVATTNGQATYGAAYRSYDYFTAKHYAACVDARGNGAHYGPHFATWHAALGLEFERALRAVDPAIEALPYWDASETSPSVFGGAYFGSAPGLGDDYDVIDGPFGSWRVPRHKSLADYAPNSSTFSASTAVAGNSAGYLRHPHSMTSVVGVVRFGGDYALEKDVFWRCVEEPTTFLEWNKCVDLGFAPDGSDLGDSVHRGAHPGVGGFQDGGTGTSHGDFADTLAEPSAQIKLPTHSIELSKHWLMRTQAGPNDPVFFFHHANVERSRHWWTWTRAHDADDYWAYPLLDPDTTVGTDAFTGRRAPGQLLNETLSDGWGFSMDDLGFEPRAGESPETLVTNARLLCELAPGAAPYAYEDLVRCRESSGDACAVAEPAERCPTMGPSFGEHHTVDGRFDAVAVVDVDNDGDPDVVTAEGDWLRIHENVAGRMIARDVVTTKYASPVALDAGEEDIVVGYEAGAVVVHALDGEQIRIVDRDVASGAVVVRAADIDGDGVLDVVSAAAEDDTVAVYRASKGFSKRLAASDAVGVTDVVVLDVDGDGDLDLLPTLPCSGTVVALKSMPRNREDDVWIGDDWLEYQRTVLRTRGRGQRAVAVVGDDIVVAYRTVYVHGGEAGKRADAEVSTVDGGVLYDTDDMRYDALLGADLNGRGAEDVVARGNDAFERDDQAGLYWFDGAGLVVRRRKVYTGAVLAFAAGDINGDGAADLVVAPAAGGLTVLENGGGSGADADASVDGAGGRGGEAIDDAGVAGVGAAAVAVLAAGAAFAHRRRRRPTLVADPPKAAPGAASSESA</sequence>
<keyword evidence="5" id="KW-0472">Membrane</keyword>
<dbReference type="Gene3D" id="1.10.1280.10">
    <property type="entry name" value="Di-copper center containing domain from catechol oxidase"/>
    <property type="match status" value="1"/>
</dbReference>
<evidence type="ECO:0000313" key="8">
    <source>
        <dbReference type="EMBL" id="CAH0379257.1"/>
    </source>
</evidence>
<feature type="domain" description="Tyrosinase copper-binding" evidence="7">
    <location>
        <begin position="79"/>
        <end position="337"/>
    </location>
</feature>
<evidence type="ECO:0000259" key="7">
    <source>
        <dbReference type="Pfam" id="PF00264"/>
    </source>
</evidence>
<keyword evidence="5" id="KW-1133">Transmembrane helix</keyword>
<dbReference type="AlphaFoldDB" id="A0A8J2X377"/>
<dbReference type="Gene3D" id="2.130.10.130">
    <property type="entry name" value="Integrin alpha, N-terminal"/>
    <property type="match status" value="1"/>
</dbReference>
<accession>A0A8J2X377</accession>
<keyword evidence="1" id="KW-0479">Metal-binding</keyword>
<dbReference type="EMBL" id="CAKKNE010000006">
    <property type="protein sequence ID" value="CAH0379257.1"/>
    <property type="molecule type" value="Genomic_DNA"/>
</dbReference>
<keyword evidence="9" id="KW-1185">Reference proteome</keyword>
<dbReference type="GO" id="GO:0016491">
    <property type="term" value="F:oxidoreductase activity"/>
    <property type="evidence" value="ECO:0007669"/>
    <property type="project" value="InterPro"/>
</dbReference>
<dbReference type="SUPFAM" id="SSF48056">
    <property type="entry name" value="Di-copper centre-containing domain"/>
    <property type="match status" value="1"/>
</dbReference>
<keyword evidence="2 6" id="KW-0732">Signal</keyword>
<dbReference type="InterPro" id="IPR002227">
    <property type="entry name" value="Tyrosinase_Cu-bd"/>
</dbReference>
<evidence type="ECO:0000313" key="9">
    <source>
        <dbReference type="Proteomes" id="UP000789595"/>
    </source>
</evidence>
<dbReference type="InterPro" id="IPR013517">
    <property type="entry name" value="FG-GAP"/>
</dbReference>
<feature type="chain" id="PRO_5035208597" description="Tyrosinase copper-binding domain-containing protein" evidence="6">
    <location>
        <begin position="25"/>
        <end position="855"/>
    </location>
</feature>
<keyword evidence="5" id="KW-0812">Transmembrane</keyword>
<organism evidence="8 9">
    <name type="scientific">Pelagomonas calceolata</name>
    <dbReference type="NCBI Taxonomy" id="35677"/>
    <lineage>
        <taxon>Eukaryota</taxon>
        <taxon>Sar</taxon>
        <taxon>Stramenopiles</taxon>
        <taxon>Ochrophyta</taxon>
        <taxon>Pelagophyceae</taxon>
        <taxon>Pelagomonadales</taxon>
        <taxon>Pelagomonadaceae</taxon>
        <taxon>Pelagomonas</taxon>
    </lineage>
</organism>
<dbReference type="GO" id="GO:0046872">
    <property type="term" value="F:metal ion binding"/>
    <property type="evidence" value="ECO:0007669"/>
    <property type="project" value="UniProtKB-KW"/>
</dbReference>